<dbReference type="InterPro" id="IPR000182">
    <property type="entry name" value="GNAT_dom"/>
</dbReference>
<keyword evidence="3" id="KW-0813">Transport</keyword>
<dbReference type="PANTHER" id="PTHR16228">
    <property type="entry name" value="DIVALENT CATION TRANSPORTER SOLUTE CARRIER FAMILY 41"/>
    <property type="match status" value="1"/>
</dbReference>
<sequence length="711" mass="78686">MNIRVATPQDLMNTQHCNLLCLPENYQMKYYFYHALSWPQLSFVAEDHKGNIVGYVLAKMEDESDEEPHGHITSLAVKRSYRRLGIAQKLMDQTASAMIETFNARYVSLHVRVSNRAALSLYQQTLKFEINDVEPKYYADGEDAYAMKRCLIQGGSGMKRDTDGDVELQMQEQVAKGIDDLTRMSQSLAQNSTNEPQQHRRKRNSHGEILRVEDAKLRIQSLDVTVDRDTDIASVVTVESSYVLFLQVIFPFTIAGMGMVFAGTVLDLVQSWSLFTQVPETFILVPALLGLKGNLEMTLASRLSTLANLGHLDSPKQRWDVIRANLALIQVQATVIAFLASAFAIVLAWIPQGQVDWSHAALLCASSLATACSASLILSLLMSVVVLASRHLNINPDNVATPIAASLGDLTTLGVLALFGSIFLMAHESESWLNVLIIVSFLLMAPIWFRVASHDEGALEVLSTGWSPVIIAMLISSGGGFVLERAIRQFPAIASFQPVINGVGGNLAAVQASRLSTSYHQSGRIGELPHGWTPSRFRSAKRAFFTSEWDSRSARVLLLLVVPGHMFFNWMIQLLHSGTDLPPSGAWFTTCYLVAAVAQVVILLWVCQWLVSWMWARGTDPDNAAIPYLTALGDLLGTVLLFLVFIAVDSVSDKKILTSPTKHDVHIRAFVGPHFMLIRFFVVLATMISFVCMLPKIIAHILSKPNKEKSE</sequence>
<evidence type="ECO:0000313" key="11">
    <source>
        <dbReference type="Proteomes" id="UP000887575"/>
    </source>
</evidence>
<feature type="transmembrane region" description="Helical" evidence="9">
    <location>
        <begin position="431"/>
        <end position="449"/>
    </location>
</feature>
<evidence type="ECO:0000256" key="8">
    <source>
        <dbReference type="ARBA" id="ARBA00023136"/>
    </source>
</evidence>
<keyword evidence="11" id="KW-1185">Reference proteome</keyword>
<evidence type="ECO:0000259" key="10">
    <source>
        <dbReference type="PROSITE" id="PS51186"/>
    </source>
</evidence>
<accession>A0AAF3FL75</accession>
<keyword evidence="4 9" id="KW-0812">Transmembrane</keyword>
<feature type="transmembrane region" description="Helical" evidence="9">
    <location>
        <begin position="592"/>
        <end position="616"/>
    </location>
</feature>
<dbReference type="GO" id="GO:0005886">
    <property type="term" value="C:plasma membrane"/>
    <property type="evidence" value="ECO:0007669"/>
    <property type="project" value="TreeGrafter"/>
</dbReference>
<dbReference type="SUPFAM" id="SSF55729">
    <property type="entry name" value="Acyl-CoA N-acyltransferases (Nat)"/>
    <property type="match status" value="1"/>
</dbReference>
<name>A0AAF3FL75_9BILA</name>
<feature type="transmembrane region" description="Helical" evidence="9">
    <location>
        <begin position="242"/>
        <end position="266"/>
    </location>
</feature>
<evidence type="ECO:0000256" key="9">
    <source>
        <dbReference type="SAM" id="Phobius"/>
    </source>
</evidence>
<dbReference type="FunFam" id="1.10.357.20:FF:000001">
    <property type="entry name" value="Solute carrier family 41 member 2"/>
    <property type="match status" value="1"/>
</dbReference>
<evidence type="ECO:0000256" key="2">
    <source>
        <dbReference type="ARBA" id="ARBA00009749"/>
    </source>
</evidence>
<reference evidence="12" key="1">
    <citation type="submission" date="2024-02" db="UniProtKB">
        <authorList>
            <consortium name="WormBaseParasite"/>
        </authorList>
    </citation>
    <scope>IDENTIFICATION</scope>
</reference>
<feature type="transmembrane region" description="Helical" evidence="9">
    <location>
        <begin position="554"/>
        <end position="572"/>
    </location>
</feature>
<dbReference type="WBParaSite" id="MBELARI_LOCUS7892.1">
    <property type="protein sequence ID" value="MBELARI_LOCUS7892.1"/>
    <property type="gene ID" value="MBELARI_LOCUS7892"/>
</dbReference>
<feature type="transmembrane region" description="Helical" evidence="9">
    <location>
        <begin position="677"/>
        <end position="699"/>
    </location>
</feature>
<dbReference type="GO" id="GO:0016747">
    <property type="term" value="F:acyltransferase activity, transferring groups other than amino-acyl groups"/>
    <property type="evidence" value="ECO:0007669"/>
    <property type="project" value="InterPro"/>
</dbReference>
<organism evidence="11 12">
    <name type="scientific">Mesorhabditis belari</name>
    <dbReference type="NCBI Taxonomy" id="2138241"/>
    <lineage>
        <taxon>Eukaryota</taxon>
        <taxon>Metazoa</taxon>
        <taxon>Ecdysozoa</taxon>
        <taxon>Nematoda</taxon>
        <taxon>Chromadorea</taxon>
        <taxon>Rhabditida</taxon>
        <taxon>Rhabditina</taxon>
        <taxon>Rhabditomorpha</taxon>
        <taxon>Rhabditoidea</taxon>
        <taxon>Rhabditidae</taxon>
        <taxon>Mesorhabditinae</taxon>
        <taxon>Mesorhabditis</taxon>
    </lineage>
</organism>
<dbReference type="InterPro" id="IPR006667">
    <property type="entry name" value="SLC41_membr_dom"/>
</dbReference>
<dbReference type="Gene3D" id="3.40.630.30">
    <property type="match status" value="1"/>
</dbReference>
<dbReference type="CDD" id="cd04301">
    <property type="entry name" value="NAT_SF"/>
    <property type="match status" value="1"/>
</dbReference>
<dbReference type="FunFam" id="3.40.630.30:FF:000101">
    <property type="entry name" value="N-alpha-acetyltransferase 10"/>
    <property type="match status" value="1"/>
</dbReference>
<feature type="transmembrane region" description="Helical" evidence="9">
    <location>
        <begin position="628"/>
        <end position="648"/>
    </location>
</feature>
<comment type="similarity">
    <text evidence="2">Belongs to the SLC41A transporter family.</text>
</comment>
<feature type="transmembrane region" description="Helical" evidence="9">
    <location>
        <begin position="461"/>
        <end position="483"/>
    </location>
</feature>
<dbReference type="AlphaFoldDB" id="A0AAF3FL75"/>
<dbReference type="InterPro" id="IPR045349">
    <property type="entry name" value="SLC41A1-3"/>
</dbReference>
<feature type="transmembrane region" description="Helical" evidence="9">
    <location>
        <begin position="327"/>
        <end position="350"/>
    </location>
</feature>
<keyword evidence="7" id="KW-0406">Ion transport</keyword>
<dbReference type="InterPro" id="IPR016181">
    <property type="entry name" value="Acyl_CoA_acyltransferase"/>
</dbReference>
<proteinExistence type="inferred from homology"/>
<feature type="transmembrane region" description="Helical" evidence="9">
    <location>
        <begin position="399"/>
        <end position="424"/>
    </location>
</feature>
<evidence type="ECO:0000256" key="6">
    <source>
        <dbReference type="ARBA" id="ARBA00022989"/>
    </source>
</evidence>
<keyword evidence="5" id="KW-0460">Magnesium</keyword>
<evidence type="ECO:0000256" key="5">
    <source>
        <dbReference type="ARBA" id="ARBA00022842"/>
    </source>
</evidence>
<evidence type="ECO:0000256" key="4">
    <source>
        <dbReference type="ARBA" id="ARBA00022692"/>
    </source>
</evidence>
<dbReference type="PANTHER" id="PTHR16228:SF7">
    <property type="entry name" value="SLC41A_MGTE INTEGRAL MEMBRANE DOMAIN-CONTAINING PROTEIN"/>
    <property type="match status" value="1"/>
</dbReference>
<protein>
    <submittedName>
        <fullName evidence="12">N-acetyltransferase domain-containing protein</fullName>
    </submittedName>
</protein>
<dbReference type="InterPro" id="IPR036739">
    <property type="entry name" value="SLC41_membr_dom_sf"/>
</dbReference>
<evidence type="ECO:0000256" key="3">
    <source>
        <dbReference type="ARBA" id="ARBA00022448"/>
    </source>
</evidence>
<dbReference type="Pfam" id="PF00583">
    <property type="entry name" value="Acetyltransf_1"/>
    <property type="match status" value="1"/>
</dbReference>
<feature type="domain" description="N-acetyltransferase" evidence="10">
    <location>
        <begin position="1"/>
        <end position="152"/>
    </location>
</feature>
<comment type="subcellular location">
    <subcellularLocation>
        <location evidence="1">Membrane</location>
        <topology evidence="1">Multi-pass membrane protein</topology>
    </subcellularLocation>
</comment>
<evidence type="ECO:0000256" key="1">
    <source>
        <dbReference type="ARBA" id="ARBA00004141"/>
    </source>
</evidence>
<keyword evidence="8 9" id="KW-0472">Membrane</keyword>
<evidence type="ECO:0000256" key="7">
    <source>
        <dbReference type="ARBA" id="ARBA00023065"/>
    </source>
</evidence>
<feature type="transmembrane region" description="Helical" evidence="9">
    <location>
        <begin position="362"/>
        <end position="387"/>
    </location>
</feature>
<dbReference type="SUPFAM" id="SSF161093">
    <property type="entry name" value="MgtE membrane domain-like"/>
    <property type="match status" value="2"/>
</dbReference>
<keyword evidence="6 9" id="KW-1133">Transmembrane helix</keyword>
<dbReference type="Gene3D" id="1.10.357.20">
    <property type="entry name" value="SLC41 divalent cation transporters, integral membrane domain"/>
    <property type="match status" value="2"/>
</dbReference>
<evidence type="ECO:0000313" key="12">
    <source>
        <dbReference type="WBParaSite" id="MBELARI_LOCUS7892.1"/>
    </source>
</evidence>
<dbReference type="PROSITE" id="PS51186">
    <property type="entry name" value="GNAT"/>
    <property type="match status" value="1"/>
</dbReference>
<dbReference type="GO" id="GO:0008324">
    <property type="term" value="F:monoatomic cation transmembrane transporter activity"/>
    <property type="evidence" value="ECO:0007669"/>
    <property type="project" value="InterPro"/>
</dbReference>
<dbReference type="Proteomes" id="UP000887575">
    <property type="component" value="Unassembled WGS sequence"/>
</dbReference>
<dbReference type="Pfam" id="PF01769">
    <property type="entry name" value="MgtE"/>
    <property type="match status" value="2"/>
</dbReference>